<keyword evidence="1" id="KW-0812">Transmembrane</keyword>
<dbReference type="PANTHER" id="PTHR32063">
    <property type="match status" value="1"/>
</dbReference>
<dbReference type="InterPro" id="IPR027463">
    <property type="entry name" value="AcrB_DN_DC_subdom"/>
</dbReference>
<evidence type="ECO:0000313" key="3">
    <source>
        <dbReference type="Proteomes" id="UP000286976"/>
    </source>
</evidence>
<feature type="transmembrane region" description="Helical" evidence="1">
    <location>
        <begin position="953"/>
        <end position="975"/>
    </location>
</feature>
<dbReference type="EMBL" id="PIPQ01000003">
    <property type="protein sequence ID" value="RUO40493.1"/>
    <property type="molecule type" value="Genomic_DNA"/>
</dbReference>
<dbReference type="Gene3D" id="3.30.70.1430">
    <property type="entry name" value="Multidrug efflux transporter AcrB pore domain"/>
    <property type="match status" value="2"/>
</dbReference>
<dbReference type="OrthoDB" id="9758297at2"/>
<organism evidence="2 3">
    <name type="scientific">Aliidiomarina taiwanensis</name>
    <dbReference type="NCBI Taxonomy" id="946228"/>
    <lineage>
        <taxon>Bacteria</taxon>
        <taxon>Pseudomonadati</taxon>
        <taxon>Pseudomonadota</taxon>
        <taxon>Gammaproteobacteria</taxon>
        <taxon>Alteromonadales</taxon>
        <taxon>Idiomarinaceae</taxon>
        <taxon>Aliidiomarina</taxon>
    </lineage>
</organism>
<name>A0A432X1Q7_9GAMM</name>
<evidence type="ECO:0000256" key="1">
    <source>
        <dbReference type="SAM" id="Phobius"/>
    </source>
</evidence>
<feature type="transmembrane region" description="Helical" evidence="1">
    <location>
        <begin position="12"/>
        <end position="35"/>
    </location>
</feature>
<feature type="transmembrane region" description="Helical" evidence="1">
    <location>
        <begin position="379"/>
        <end position="402"/>
    </location>
</feature>
<feature type="transmembrane region" description="Helical" evidence="1">
    <location>
        <begin position="450"/>
        <end position="471"/>
    </location>
</feature>
<dbReference type="GO" id="GO:0042910">
    <property type="term" value="F:xenobiotic transmembrane transporter activity"/>
    <property type="evidence" value="ECO:0007669"/>
    <property type="project" value="TreeGrafter"/>
</dbReference>
<dbReference type="RefSeq" id="WP_126757369.1">
    <property type="nucleotide sequence ID" value="NZ_PIPQ01000003.1"/>
</dbReference>
<dbReference type="AlphaFoldDB" id="A0A432X1Q7"/>
<feature type="transmembrane region" description="Helical" evidence="1">
    <location>
        <begin position="483"/>
        <end position="506"/>
    </location>
</feature>
<feature type="transmembrane region" description="Helical" evidence="1">
    <location>
        <begin position="929"/>
        <end position="946"/>
    </location>
</feature>
<dbReference type="Proteomes" id="UP000286976">
    <property type="component" value="Unassembled WGS sequence"/>
</dbReference>
<reference evidence="2 3" key="1">
    <citation type="journal article" date="2011" name="Front. Microbiol.">
        <title>Genomic signatures of strain selection and enhancement in Bacillus atrophaeus var. globigii, a historical biowarfare simulant.</title>
        <authorList>
            <person name="Gibbons H.S."/>
            <person name="Broomall S.M."/>
            <person name="McNew L.A."/>
            <person name="Daligault H."/>
            <person name="Chapman C."/>
            <person name="Bruce D."/>
            <person name="Karavis M."/>
            <person name="Krepps M."/>
            <person name="McGregor P.A."/>
            <person name="Hong C."/>
            <person name="Park K.H."/>
            <person name="Akmal A."/>
            <person name="Feldman A."/>
            <person name="Lin J.S."/>
            <person name="Chang W.E."/>
            <person name="Higgs B.W."/>
            <person name="Demirev P."/>
            <person name="Lindquist J."/>
            <person name="Liem A."/>
            <person name="Fochler E."/>
            <person name="Read T.D."/>
            <person name="Tapia R."/>
            <person name="Johnson S."/>
            <person name="Bishop-Lilly K.A."/>
            <person name="Detter C."/>
            <person name="Han C."/>
            <person name="Sozhamannan S."/>
            <person name="Rosenzweig C.N."/>
            <person name="Skowronski E.W."/>
        </authorList>
    </citation>
    <scope>NUCLEOTIDE SEQUENCE [LARGE SCALE GENOMIC DNA]</scope>
    <source>
        <strain evidence="2 3">AIT1</strain>
    </source>
</reference>
<dbReference type="SUPFAM" id="SSF82693">
    <property type="entry name" value="Multidrug efflux transporter AcrB pore domain, PN1, PN2, PC1 and PC2 subdomains"/>
    <property type="match status" value="3"/>
</dbReference>
<feature type="transmembrane region" description="Helical" evidence="1">
    <location>
        <begin position="353"/>
        <end position="372"/>
    </location>
</feature>
<feature type="transmembrane region" description="Helical" evidence="1">
    <location>
        <begin position="408"/>
        <end position="429"/>
    </location>
</feature>
<dbReference type="GO" id="GO:0005886">
    <property type="term" value="C:plasma membrane"/>
    <property type="evidence" value="ECO:0007669"/>
    <property type="project" value="TreeGrafter"/>
</dbReference>
<dbReference type="Gene3D" id="3.30.2090.10">
    <property type="entry name" value="Multidrug efflux transporter AcrB TolC docking domain, DN and DC subdomains"/>
    <property type="match status" value="2"/>
</dbReference>
<dbReference type="Pfam" id="PF00873">
    <property type="entry name" value="ACR_tran"/>
    <property type="match status" value="1"/>
</dbReference>
<proteinExistence type="predicted"/>
<protein>
    <submittedName>
        <fullName evidence="2">AcrB/AcrD/AcrF family protein</fullName>
    </submittedName>
</protein>
<evidence type="ECO:0000313" key="2">
    <source>
        <dbReference type="EMBL" id="RUO40493.1"/>
    </source>
</evidence>
<feature type="transmembrane region" description="Helical" evidence="1">
    <location>
        <begin position="546"/>
        <end position="566"/>
    </location>
</feature>
<feature type="transmembrane region" description="Helical" evidence="1">
    <location>
        <begin position="1068"/>
        <end position="1091"/>
    </location>
</feature>
<dbReference type="SUPFAM" id="SSF82866">
    <property type="entry name" value="Multidrug efflux transporter AcrB transmembrane domain"/>
    <property type="match status" value="2"/>
</dbReference>
<gene>
    <name evidence="2" type="ORF">CWE15_06975</name>
</gene>
<sequence>MTTKNKSIIGKVLSSTFPPIFIVLSLLVGVAALLLTPREEDPQIVVPMADVVISAPGMAAQQVATQVTEPLERLLSQIDGVEYVYSQSHRDQAVVTVRFYVGEDRADSLVKLYNKLYSNQDAIPDVVAQWHVKPIEIDDVPMLVAALYSTNAELVDSFGLRRIAEQATQKLKAIANTNQVQVIGGQGRRIHIALDSQALTAHNTSIDDIARAVQTGNTQTTAGDIYRHGLRLSVESGVFFRSASELAATVVNVVNGTPVYLRDVAEVTDGAEQAEHYTFFYPGVAGEVEKYQQAQYPAVFISVAKQRGANAVWVADDILQAFAELEADWLPAGVGLEVIRDYGETADDKVVELVSSLAVAVLVVVVFVGLFLNWRAAAVVAIAIPISYGATLGMDLAFGYSINRVTMFALILALGLIVDDPIAAIDNIERHMADQGKKSKAAIVSGMTEIRSALLMSTLAIIIVFLPMFFITGMMGPYMGPMAFNVPVAVIFSTITAFFVTPWLAWKLMKVAERRGDYNPKTTLLYRGYQAALRPLIQSRRRSKTFLWFIAGLFVLAAALPALRLVPLKLLPHDNKAEFQLVVDMPVGTSVEQSAEVMHAFAEYLQRVPEVKSVSTFSGIASPMDFNGMVRHYFRRGSAHQGEARVVLVEKNQRTMQSNEIVSRLRDDLESLADSLGVRQLEIVQMPPGPPVMATLVGEVYGQDDTPYTRLEQAAELVSQRLSQEDFVSQVVTSAPNETTVMRFVVDREKAALSGIAATDIHRTLVAATQGWTLDYLQVSTEINPLPIDLRLPKGSRESLNELLSLYVRGQQGTALVETGRGVAAAPAPLVQLAELGQFVELAADRPIFHKNLKPVVYVYGEVTGRVPADAVVDMMADENSESHSYRPQWLRTYFTNGSGLGWSVPEDIQVLWSGEGEWKITLDVFRDLGIAYGVALLGVYLVMVLQTGLKAVSGIMMLSIPLTVIGIMPGFWFLNMFAADIGRYPNPSLFTATAMIGMIALAGIVVRNALILIEFIQQRLKQGSTLEAALFEAGAARTRPILLTAGTTMLANTVITLDPIFSGLAWSVIFGITASTLFTLLVIPVVYHLIYKNVPGHGLSAQALEEMSAKPVKANEGENV</sequence>
<feature type="transmembrane region" description="Helical" evidence="1">
    <location>
        <begin position="1042"/>
        <end position="1062"/>
    </location>
</feature>
<dbReference type="Gene3D" id="1.20.1640.10">
    <property type="entry name" value="Multidrug efflux transporter AcrB transmembrane domain"/>
    <property type="match status" value="2"/>
</dbReference>
<comment type="caution">
    <text evidence="2">The sequence shown here is derived from an EMBL/GenBank/DDBJ whole genome shotgun (WGS) entry which is preliminary data.</text>
</comment>
<dbReference type="InterPro" id="IPR001036">
    <property type="entry name" value="Acrflvin-R"/>
</dbReference>
<keyword evidence="3" id="KW-1185">Reference proteome</keyword>
<dbReference type="Gene3D" id="3.30.70.1320">
    <property type="entry name" value="Multidrug efflux transporter AcrB pore domain like"/>
    <property type="match status" value="1"/>
</dbReference>
<dbReference type="SUPFAM" id="SSF82714">
    <property type="entry name" value="Multidrug efflux transporter AcrB TolC docking domain, DN and DC subdomains"/>
    <property type="match status" value="2"/>
</dbReference>
<keyword evidence="1" id="KW-1133">Transmembrane helix</keyword>
<dbReference type="PANTHER" id="PTHR32063:SF16">
    <property type="entry name" value="CATION EFFLUX SYSTEM (ACRB_ACRD_ACRF FAMILY)"/>
    <property type="match status" value="1"/>
</dbReference>
<dbReference type="PRINTS" id="PR00702">
    <property type="entry name" value="ACRIFLAVINRP"/>
</dbReference>
<keyword evidence="1" id="KW-0472">Membrane</keyword>
<feature type="transmembrane region" description="Helical" evidence="1">
    <location>
        <begin position="995"/>
        <end position="1017"/>
    </location>
</feature>
<accession>A0A432X1Q7</accession>
<dbReference type="Gene3D" id="3.30.70.1440">
    <property type="entry name" value="Multidrug efflux transporter AcrB pore domain"/>
    <property type="match status" value="1"/>
</dbReference>